<keyword evidence="1" id="KW-1133">Transmembrane helix</keyword>
<dbReference type="EMBL" id="JAAEAA010000032">
    <property type="protein sequence ID" value="NDK57623.1"/>
    <property type="molecule type" value="Genomic_DNA"/>
</dbReference>
<feature type="transmembrane region" description="Helical" evidence="1">
    <location>
        <begin position="6"/>
        <end position="28"/>
    </location>
</feature>
<sequence>MDSMDTLVGIGCLIILLLIIRAFGAWMLRIDEVIDVQKEILEELKISNSSKLENKEVQVNL</sequence>
<gene>
    <name evidence="2" type="ORF">GWO68_16985</name>
</gene>
<name>A0A6B2H5B8_9BACT</name>
<protein>
    <submittedName>
        <fullName evidence="2">Uncharacterized protein</fullName>
    </submittedName>
</protein>
<dbReference type="RefSeq" id="WP_162347683.1">
    <property type="nucleotide sequence ID" value="NZ_JAAEAA010000032.1"/>
</dbReference>
<evidence type="ECO:0000313" key="3">
    <source>
        <dbReference type="Proteomes" id="UP000478546"/>
    </source>
</evidence>
<keyword evidence="3" id="KW-1185">Reference proteome</keyword>
<organism evidence="2 3">
    <name type="scientific">Pontibacter fetidus</name>
    <dbReference type="NCBI Taxonomy" id="2700082"/>
    <lineage>
        <taxon>Bacteria</taxon>
        <taxon>Pseudomonadati</taxon>
        <taxon>Bacteroidota</taxon>
        <taxon>Cytophagia</taxon>
        <taxon>Cytophagales</taxon>
        <taxon>Hymenobacteraceae</taxon>
        <taxon>Pontibacter</taxon>
    </lineage>
</organism>
<reference evidence="2 3" key="1">
    <citation type="submission" date="2020-01" db="EMBL/GenBank/DDBJ databases">
        <authorList>
            <person name="Kim M.K."/>
        </authorList>
    </citation>
    <scope>NUCLEOTIDE SEQUENCE [LARGE SCALE GENOMIC DNA]</scope>
    <source>
        <strain evidence="2 3">BT213</strain>
    </source>
</reference>
<dbReference type="AlphaFoldDB" id="A0A6B2H5B8"/>
<proteinExistence type="predicted"/>
<dbReference type="Proteomes" id="UP000478546">
    <property type="component" value="Unassembled WGS sequence"/>
</dbReference>
<evidence type="ECO:0000256" key="1">
    <source>
        <dbReference type="SAM" id="Phobius"/>
    </source>
</evidence>
<evidence type="ECO:0000313" key="2">
    <source>
        <dbReference type="EMBL" id="NDK57623.1"/>
    </source>
</evidence>
<accession>A0A6B2H5B8</accession>
<keyword evidence="1" id="KW-0472">Membrane</keyword>
<comment type="caution">
    <text evidence="2">The sequence shown here is derived from an EMBL/GenBank/DDBJ whole genome shotgun (WGS) entry which is preliminary data.</text>
</comment>
<keyword evidence="1" id="KW-0812">Transmembrane</keyword>